<feature type="transmembrane region" description="Helical" evidence="2">
    <location>
        <begin position="21"/>
        <end position="43"/>
    </location>
</feature>
<dbReference type="Pfam" id="PF07811">
    <property type="entry name" value="TadE"/>
    <property type="match status" value="1"/>
</dbReference>
<keyword evidence="2" id="KW-0812">Transmembrane</keyword>
<proteinExistence type="predicted"/>
<evidence type="ECO:0000259" key="3">
    <source>
        <dbReference type="Pfam" id="PF07811"/>
    </source>
</evidence>
<reference evidence="4 5" key="1">
    <citation type="submission" date="2020-08" db="EMBL/GenBank/DDBJ databases">
        <title>Exploring microbial biodiversity for novel pathways involved in the catabolism of aromatic compounds derived from lignin.</title>
        <authorList>
            <person name="Elkins J."/>
        </authorList>
    </citation>
    <scope>NUCLEOTIDE SEQUENCE [LARGE SCALE GENOMIC DNA]</scope>
    <source>
        <strain evidence="4 5">B1D3A</strain>
    </source>
</reference>
<dbReference type="Proteomes" id="UP001138540">
    <property type="component" value="Unassembled WGS sequence"/>
</dbReference>
<comment type="caution">
    <text evidence="4">The sequence shown here is derived from an EMBL/GenBank/DDBJ whole genome shotgun (WGS) entry which is preliminary data.</text>
</comment>
<feature type="domain" description="TadE-like" evidence="3">
    <location>
        <begin position="22"/>
        <end position="64"/>
    </location>
</feature>
<dbReference type="EMBL" id="JACHKA010000001">
    <property type="protein sequence ID" value="MBB5986310.1"/>
    <property type="molecule type" value="Genomic_DNA"/>
</dbReference>
<sequence>MTARRLPLPRRHPRDIASAQDGVTIVEFALIAPALMVLLLGALDVGHTLYMQSVLQGTVQKAARDGSLESAAGTVTTQRDAIDTMVRDQLLTLNRAATVKFNRRFYKTFSDAAAAKAEEFTDSAVGSPFRDGKCNNYESFVDANNNGRFDRDGGDSADRAGARDNVVYTVTIQYDRMFPIDRLIGGNGLTTLSAATVLSNQPYGDQSSTGTPTVAQCGLGAPNVEAPSP</sequence>
<organism evidence="4 5">
    <name type="scientific">Sphingobium lignivorans</name>
    <dbReference type="NCBI Taxonomy" id="2735886"/>
    <lineage>
        <taxon>Bacteria</taxon>
        <taxon>Pseudomonadati</taxon>
        <taxon>Pseudomonadota</taxon>
        <taxon>Alphaproteobacteria</taxon>
        <taxon>Sphingomonadales</taxon>
        <taxon>Sphingomonadaceae</taxon>
        <taxon>Sphingobium</taxon>
    </lineage>
</organism>
<evidence type="ECO:0000256" key="1">
    <source>
        <dbReference type="SAM" id="MobiDB-lite"/>
    </source>
</evidence>
<dbReference type="RefSeq" id="WP_184153671.1">
    <property type="nucleotide sequence ID" value="NZ_JACHKA010000001.1"/>
</dbReference>
<evidence type="ECO:0000313" key="5">
    <source>
        <dbReference type="Proteomes" id="UP001138540"/>
    </source>
</evidence>
<keyword evidence="2" id="KW-1133">Transmembrane helix</keyword>
<evidence type="ECO:0000313" key="4">
    <source>
        <dbReference type="EMBL" id="MBB5986310.1"/>
    </source>
</evidence>
<accession>A0ABR6NG96</accession>
<feature type="region of interest" description="Disordered" evidence="1">
    <location>
        <begin position="202"/>
        <end position="229"/>
    </location>
</feature>
<feature type="compositionally biased region" description="Polar residues" evidence="1">
    <location>
        <begin position="202"/>
        <end position="214"/>
    </location>
</feature>
<evidence type="ECO:0000256" key="2">
    <source>
        <dbReference type="SAM" id="Phobius"/>
    </source>
</evidence>
<dbReference type="InterPro" id="IPR012495">
    <property type="entry name" value="TadE-like_dom"/>
</dbReference>
<name>A0ABR6NG96_9SPHN</name>
<keyword evidence="5" id="KW-1185">Reference proteome</keyword>
<gene>
    <name evidence="4" type="ORF">HNP60_002284</name>
</gene>
<keyword evidence="2" id="KW-0472">Membrane</keyword>
<protein>
    <submittedName>
        <fullName evidence="4">Flp pilus assembly pilin Flp</fullName>
    </submittedName>
</protein>